<dbReference type="OrthoDB" id="9805041at2"/>
<evidence type="ECO:0000259" key="11">
    <source>
        <dbReference type="PROSITE" id="PS51671"/>
    </source>
</evidence>
<dbReference type="SMART" id="SM00954">
    <property type="entry name" value="RelA_SpoT"/>
    <property type="match status" value="1"/>
</dbReference>
<dbReference type="GO" id="GO:0015970">
    <property type="term" value="P:guanosine tetraphosphate biosynthetic process"/>
    <property type="evidence" value="ECO:0007669"/>
    <property type="project" value="UniProtKB-UniPathway"/>
</dbReference>
<dbReference type="Gene3D" id="3.10.20.30">
    <property type="match status" value="1"/>
</dbReference>
<dbReference type="Pfam" id="PF13291">
    <property type="entry name" value="ACT_4"/>
    <property type="match status" value="1"/>
</dbReference>
<name>A0A0F7JV07_9GAMM</name>
<dbReference type="InterPro" id="IPR004095">
    <property type="entry name" value="TGS"/>
</dbReference>
<keyword evidence="13" id="KW-0808">Transferase</keyword>
<dbReference type="Pfam" id="PF19296">
    <property type="entry name" value="RelA_AH_RIS"/>
    <property type="match status" value="1"/>
</dbReference>
<evidence type="ECO:0000256" key="3">
    <source>
        <dbReference type="ARBA" id="ARBA00024387"/>
    </source>
</evidence>
<dbReference type="InterPro" id="IPR003607">
    <property type="entry name" value="HD/PDEase_dom"/>
</dbReference>
<dbReference type="InterPro" id="IPR002912">
    <property type="entry name" value="ACT_dom"/>
</dbReference>
<dbReference type="Gene3D" id="1.10.3210.10">
    <property type="entry name" value="Hypothetical protein af1432"/>
    <property type="match status" value="1"/>
</dbReference>
<dbReference type="InterPro" id="IPR012676">
    <property type="entry name" value="TGS-like"/>
</dbReference>
<dbReference type="PANTHER" id="PTHR21262">
    <property type="entry name" value="GUANOSINE-3',5'-BIS DIPHOSPHATE 3'-PYROPHOSPHOHYDROLASE"/>
    <property type="match status" value="1"/>
</dbReference>
<keyword evidence="14" id="KW-1185">Reference proteome</keyword>
<evidence type="ECO:0000313" key="14">
    <source>
        <dbReference type="Proteomes" id="UP000034410"/>
    </source>
</evidence>
<dbReference type="InterPro" id="IPR007685">
    <property type="entry name" value="RelA_SpoT"/>
</dbReference>
<dbReference type="KEGG" id="seds:AAY24_08605"/>
<feature type="domain" description="TGS" evidence="12">
    <location>
        <begin position="407"/>
        <end position="468"/>
    </location>
</feature>
<dbReference type="EMBL" id="CP011412">
    <property type="protein sequence ID" value="AKH20401.1"/>
    <property type="molecule type" value="Genomic_DNA"/>
</dbReference>
<evidence type="ECO:0000256" key="1">
    <source>
        <dbReference type="ARBA" id="ARBA00019852"/>
    </source>
</evidence>
<dbReference type="Gene3D" id="3.30.70.260">
    <property type="match status" value="1"/>
</dbReference>
<dbReference type="FunFam" id="3.30.460.10:FF:000001">
    <property type="entry name" value="GTP pyrophosphokinase RelA"/>
    <property type="match status" value="1"/>
</dbReference>
<dbReference type="NCBIfam" id="NF008124">
    <property type="entry name" value="PRK10872.1"/>
    <property type="match status" value="1"/>
</dbReference>
<organism evidence="13 14">
    <name type="scientific">Sedimenticola thiotaurini</name>
    <dbReference type="NCBI Taxonomy" id="1543721"/>
    <lineage>
        <taxon>Bacteria</taxon>
        <taxon>Pseudomonadati</taxon>
        <taxon>Pseudomonadota</taxon>
        <taxon>Gammaproteobacteria</taxon>
        <taxon>Chromatiales</taxon>
        <taxon>Sedimenticolaceae</taxon>
        <taxon>Sedimenticola</taxon>
    </lineage>
</organism>
<dbReference type="PATRIC" id="fig|1543721.4.peg.1782"/>
<dbReference type="SUPFAM" id="SSF81301">
    <property type="entry name" value="Nucleotidyltransferase"/>
    <property type="match status" value="1"/>
</dbReference>
<dbReference type="SMART" id="SM00471">
    <property type="entry name" value="HDc"/>
    <property type="match status" value="1"/>
</dbReference>
<evidence type="ECO:0000256" key="8">
    <source>
        <dbReference type="ARBA" id="ARBA00047968"/>
    </source>
</evidence>
<feature type="domain" description="ACT" evidence="11">
    <location>
        <begin position="668"/>
        <end position="742"/>
    </location>
</feature>
<dbReference type="CDD" id="cd04876">
    <property type="entry name" value="ACT_RelA-SpoT"/>
    <property type="match status" value="1"/>
</dbReference>
<comment type="catalytic activity">
    <reaction evidence="8">
        <text>guanosine 3',5'-bis(diphosphate) + H2O = GDP + diphosphate + H(+)</text>
        <dbReference type="Rhea" id="RHEA:14253"/>
        <dbReference type="ChEBI" id="CHEBI:15377"/>
        <dbReference type="ChEBI" id="CHEBI:15378"/>
        <dbReference type="ChEBI" id="CHEBI:33019"/>
        <dbReference type="ChEBI" id="CHEBI:58189"/>
        <dbReference type="ChEBI" id="CHEBI:77828"/>
        <dbReference type="EC" id="3.1.7.2"/>
    </reaction>
</comment>
<dbReference type="CDD" id="cd01668">
    <property type="entry name" value="TGS_RSH"/>
    <property type="match status" value="1"/>
</dbReference>
<reference evidence="13 14" key="1">
    <citation type="journal article" date="2015" name="Genome Announc.">
        <title>Complete Genome Sequence of Sedimenticola thiotaurini Strain SIP-G1, a Polyphosphate- and Polyhydroxyalkanoate-Accumulating Sulfur-Oxidizing Gammaproteobacterium Isolated from Salt Marsh Sediments.</title>
        <authorList>
            <person name="Flood B.E."/>
            <person name="Jones D.S."/>
            <person name="Bailey J.V."/>
        </authorList>
    </citation>
    <scope>NUCLEOTIDE SEQUENCE [LARGE SCALE GENOMIC DNA]</scope>
    <source>
        <strain evidence="13 14">SIP-G1</strain>
    </source>
</reference>
<dbReference type="GO" id="GO:0008728">
    <property type="term" value="F:GTP diphosphokinase activity"/>
    <property type="evidence" value="ECO:0007669"/>
    <property type="project" value="TreeGrafter"/>
</dbReference>
<dbReference type="GO" id="GO:0005886">
    <property type="term" value="C:plasma membrane"/>
    <property type="evidence" value="ECO:0007669"/>
    <property type="project" value="TreeGrafter"/>
</dbReference>
<protein>
    <recommendedName>
        <fullName evidence="1">GTP pyrophosphokinase</fullName>
        <ecNumber evidence="3">3.1.7.2</ecNumber>
    </recommendedName>
    <alternativeName>
        <fullName evidence="6">(p)ppGpp synthase</fullName>
    </alternativeName>
    <alternativeName>
        <fullName evidence="5">ATP:GTP 3'-pyrophosphotransferase</fullName>
    </alternativeName>
    <alternativeName>
        <fullName evidence="7">ppGpp synthase I</fullName>
    </alternativeName>
</protein>
<dbReference type="AlphaFoldDB" id="A0A0F7JV07"/>
<dbReference type="InterPro" id="IPR012675">
    <property type="entry name" value="Beta-grasp_dom_sf"/>
</dbReference>
<comment type="similarity">
    <text evidence="9">Belongs to the relA/spoT family.</text>
</comment>
<dbReference type="EC" id="3.1.7.2" evidence="3"/>
<dbReference type="PROSITE" id="PS51671">
    <property type="entry name" value="ACT"/>
    <property type="match status" value="1"/>
</dbReference>
<gene>
    <name evidence="13" type="primary">relA</name>
    <name evidence="13" type="ORF">AAY24_08605</name>
</gene>
<dbReference type="InterPro" id="IPR045600">
    <property type="entry name" value="RelA/SpoT_AH_RIS"/>
</dbReference>
<comment type="pathway">
    <text evidence="4">Purine metabolism.</text>
</comment>
<dbReference type="GO" id="GO:0042594">
    <property type="term" value="P:response to starvation"/>
    <property type="evidence" value="ECO:0007669"/>
    <property type="project" value="TreeGrafter"/>
</dbReference>
<evidence type="ECO:0000256" key="10">
    <source>
        <dbReference type="SAM" id="MobiDB-lite"/>
    </source>
</evidence>
<dbReference type="InterPro" id="IPR004811">
    <property type="entry name" value="RelA/Spo_fam"/>
</dbReference>
<dbReference type="RefSeq" id="WP_046859336.1">
    <property type="nucleotide sequence ID" value="NZ_CP011412.1"/>
</dbReference>
<dbReference type="PROSITE" id="PS51880">
    <property type="entry name" value="TGS"/>
    <property type="match status" value="1"/>
</dbReference>
<evidence type="ECO:0000256" key="2">
    <source>
        <dbReference type="ARBA" id="ARBA00022801"/>
    </source>
</evidence>
<dbReference type="CDD" id="cd05399">
    <property type="entry name" value="NT_Rel-Spo_like"/>
    <property type="match status" value="1"/>
</dbReference>
<dbReference type="InterPro" id="IPR043519">
    <property type="entry name" value="NT_sf"/>
</dbReference>
<accession>A0A0F7JV07</accession>
<dbReference type="Pfam" id="PF04607">
    <property type="entry name" value="RelA_SpoT"/>
    <property type="match status" value="1"/>
</dbReference>
<evidence type="ECO:0000313" key="13">
    <source>
        <dbReference type="EMBL" id="AKH20401.1"/>
    </source>
</evidence>
<dbReference type="Pfam" id="PF13328">
    <property type="entry name" value="HD_4"/>
    <property type="match status" value="1"/>
</dbReference>
<proteinExistence type="inferred from homology"/>
<dbReference type="UniPathway" id="UPA00908">
    <property type="reaction ID" value="UER00886"/>
</dbReference>
<dbReference type="InterPro" id="IPR033655">
    <property type="entry name" value="TGS_RelA/SpoT"/>
</dbReference>
<evidence type="ECO:0000256" key="6">
    <source>
        <dbReference type="ARBA" id="ARBA00032407"/>
    </source>
</evidence>
<dbReference type="PANTHER" id="PTHR21262:SF31">
    <property type="entry name" value="GTP PYROPHOSPHOKINASE"/>
    <property type="match status" value="1"/>
</dbReference>
<comment type="function">
    <text evidence="9">In eubacteria ppGpp (guanosine 3'-diphosphate 5'-diphosphate) is a mediator of the stringent response that coordinates a variety of cellular activities in response to changes in nutritional abundance.</text>
</comment>
<evidence type="ECO:0000256" key="7">
    <source>
        <dbReference type="ARBA" id="ARBA00033308"/>
    </source>
</evidence>
<evidence type="ECO:0000256" key="5">
    <source>
        <dbReference type="ARBA" id="ARBA00029754"/>
    </source>
</evidence>
<dbReference type="SUPFAM" id="SSF81271">
    <property type="entry name" value="TGS-like"/>
    <property type="match status" value="1"/>
</dbReference>
<dbReference type="Proteomes" id="UP000034410">
    <property type="component" value="Chromosome"/>
</dbReference>
<dbReference type="NCBIfam" id="TIGR00691">
    <property type="entry name" value="spoT_relA"/>
    <property type="match status" value="1"/>
</dbReference>
<evidence type="ECO:0000256" key="4">
    <source>
        <dbReference type="ARBA" id="ARBA00025704"/>
    </source>
</evidence>
<dbReference type="GO" id="GO:0015949">
    <property type="term" value="P:nucleobase-containing small molecule interconversion"/>
    <property type="evidence" value="ECO:0007669"/>
    <property type="project" value="UniProtKB-ARBA"/>
</dbReference>
<dbReference type="Gene3D" id="3.30.460.10">
    <property type="entry name" value="Beta Polymerase, domain 2"/>
    <property type="match status" value="1"/>
</dbReference>
<feature type="compositionally biased region" description="Basic residues" evidence="10">
    <location>
        <begin position="581"/>
        <end position="591"/>
    </location>
</feature>
<evidence type="ECO:0000256" key="9">
    <source>
        <dbReference type="RuleBase" id="RU003847"/>
    </source>
</evidence>
<dbReference type="FunFam" id="3.10.20.30:FF:000002">
    <property type="entry name" value="GTP pyrophosphokinase (RelA/SpoT)"/>
    <property type="match status" value="1"/>
</dbReference>
<evidence type="ECO:0000259" key="12">
    <source>
        <dbReference type="PROSITE" id="PS51880"/>
    </source>
</evidence>
<dbReference type="SUPFAM" id="SSF55021">
    <property type="entry name" value="ACT-like"/>
    <property type="match status" value="1"/>
</dbReference>
<feature type="region of interest" description="Disordered" evidence="10">
    <location>
        <begin position="559"/>
        <end position="593"/>
    </location>
</feature>
<dbReference type="GO" id="GO:0008893">
    <property type="term" value="F:guanosine-3',5'-bis(diphosphate) 3'-diphosphatase activity"/>
    <property type="evidence" value="ECO:0007669"/>
    <property type="project" value="UniProtKB-EC"/>
</dbReference>
<sequence>MVSITTNLPESNALDERDIRVWLAGLAVKRSAEEMEKLHEACDLAFEIHREGVEVTGETTLRHALAVAEILAGMDLDWETLAAAILHDVLPGDQVNPEVLEKKFGPAVARMVHDMARIGFVSRDRAVSQHDKELAHTENLRRMLLSIADDIRVVLIVLAERLHTMRILKSLPEAMRVKEARETQQIYAPLANRLGIWQIKWELEDLCLRYLEPDTYKDLAKKLDGRRTDREEYIDQVIDILEAKFAEMHIDAEITGRPKHIYSIWKKMVRKSVPFEQIFDLRAVRVLVDSVADCYAAIGVVHGLWRHIPGEFDDYIATPKANMYRSIHTAVIGPEDKTLEIQIRTHDMHEHAELGVAAHWRYKEGGSKGDAEFERRISLMRNWIEVKDDPAGSEDFVDNLKNEFESRQIYVLTPQGKVVELPKGATAVDFAYAIHSDVGHRCRGAKIDGKIRPLTRPLESGQLVEILTVKEGGPSRDWLSPHLGYLKTSRARNRVRQWFKQQDYEQHLHAGKISLEREVARLGVPKPDLSAAVKRFNFKKSDDVLAAIGRGEVSPIQVAGMGVPHDLPSRKSTQVEQAPAPHRKTSKSKKAGRSEVIVEGVDDLMTHIARCCKPVPNDDILGFITRGRGVTVHRRDCGMITHLDESDRERLVDVAWAGEGGSSSYQVDIKITATDRKGLLRDISAILTNEEVDVLGVNTQSNRKMDQANMRFTVEIGNMRQLSRLLDKIAQLPDVLSARRAV</sequence>
<dbReference type="InterPro" id="IPR045865">
    <property type="entry name" value="ACT-like_dom_sf"/>
</dbReference>
<dbReference type="SUPFAM" id="SSF109604">
    <property type="entry name" value="HD-domain/PDEase-like"/>
    <property type="match status" value="1"/>
</dbReference>
<dbReference type="Pfam" id="PF02824">
    <property type="entry name" value="TGS"/>
    <property type="match status" value="1"/>
</dbReference>
<keyword evidence="2" id="KW-0378">Hydrolase</keyword>